<gene>
    <name evidence="2" type="ORF">HMPREF9418_2270</name>
</gene>
<sequence>MPKPKFSDDPLTEQPKYRIQKSRFTIIQTKRSSENFQTTPSDQGNP</sequence>
<reference evidence="2 3" key="1">
    <citation type="submission" date="2011-05" db="EMBL/GenBank/DDBJ databases">
        <authorList>
            <person name="Muzny D."/>
            <person name="Qin X."/>
            <person name="Deng J."/>
            <person name="Jiang H."/>
            <person name="Liu Y."/>
            <person name="Qu J."/>
            <person name="Song X.-Z."/>
            <person name="Zhang L."/>
            <person name="Thornton R."/>
            <person name="Coyle M."/>
            <person name="Francisco L."/>
            <person name="Jackson L."/>
            <person name="Javaid M."/>
            <person name="Korchina V."/>
            <person name="Kovar C."/>
            <person name="Mata R."/>
            <person name="Mathew T."/>
            <person name="Ngo R."/>
            <person name="Nguyen L."/>
            <person name="Nguyen N."/>
            <person name="Okwuonu G."/>
            <person name="Ongeri F."/>
            <person name="Pham C."/>
            <person name="Simmons D."/>
            <person name="Wilczek-Boney K."/>
            <person name="Hale W."/>
            <person name="Jakkamsetti A."/>
            <person name="Pham P."/>
            <person name="Ruth R."/>
            <person name="San Lucas F."/>
            <person name="Warren J."/>
            <person name="Zhang J."/>
            <person name="Zhao Z."/>
            <person name="Zhou C."/>
            <person name="Zhu D."/>
            <person name="Lee S."/>
            <person name="Bess C."/>
            <person name="Blankenburg K."/>
            <person name="Forbes L."/>
            <person name="Fu Q."/>
            <person name="Gubbala S."/>
            <person name="Hirani K."/>
            <person name="Jayaseelan J.C."/>
            <person name="Lara F."/>
            <person name="Munidasa M."/>
            <person name="Palculict T."/>
            <person name="Patil S."/>
            <person name="Pu L.-L."/>
            <person name="Saada N."/>
            <person name="Tang L."/>
            <person name="Weissenberger G."/>
            <person name="Zhu Y."/>
            <person name="Hemphill L."/>
            <person name="Shang Y."/>
            <person name="Youmans B."/>
            <person name="Ayvaz T."/>
            <person name="Ross M."/>
            <person name="Santibanez J."/>
            <person name="Aqrawi P."/>
            <person name="Gross S."/>
            <person name="Joshi V."/>
            <person name="Fowler G."/>
            <person name="Nazareth L."/>
            <person name="Reid J."/>
            <person name="Worley K."/>
            <person name="Petrosino J."/>
            <person name="Highlander S."/>
            <person name="Gibbs R."/>
        </authorList>
    </citation>
    <scope>NUCLEOTIDE SEQUENCE [LARGE SCALE GENOMIC DNA]</scope>
    <source>
        <strain evidence="2 3">ATCC 33926</strain>
    </source>
</reference>
<dbReference type="EMBL" id="AFQE01000111">
    <property type="protein sequence ID" value="EGQ75858.1"/>
    <property type="molecule type" value="Genomic_DNA"/>
</dbReference>
<dbReference type="Proteomes" id="UP000004982">
    <property type="component" value="Unassembled WGS sequence"/>
</dbReference>
<feature type="region of interest" description="Disordered" evidence="1">
    <location>
        <begin position="1"/>
        <end position="46"/>
    </location>
</feature>
<organism evidence="2 3">
    <name type="scientific">Neisseria macacae ATCC 33926</name>
    <dbReference type="NCBI Taxonomy" id="997348"/>
    <lineage>
        <taxon>Bacteria</taxon>
        <taxon>Pseudomonadati</taxon>
        <taxon>Pseudomonadota</taxon>
        <taxon>Betaproteobacteria</taxon>
        <taxon>Neisseriales</taxon>
        <taxon>Neisseriaceae</taxon>
        <taxon>Neisseria</taxon>
    </lineage>
</organism>
<dbReference type="AlphaFoldDB" id="A0AA36XJL6"/>
<evidence type="ECO:0000256" key="1">
    <source>
        <dbReference type="SAM" id="MobiDB-lite"/>
    </source>
</evidence>
<accession>A0AA36XJL6</accession>
<comment type="caution">
    <text evidence="2">The sequence shown here is derived from an EMBL/GenBank/DDBJ whole genome shotgun (WGS) entry which is preliminary data.</text>
</comment>
<feature type="compositionally biased region" description="Polar residues" evidence="1">
    <location>
        <begin position="22"/>
        <end position="46"/>
    </location>
</feature>
<evidence type="ECO:0000313" key="3">
    <source>
        <dbReference type="Proteomes" id="UP000004982"/>
    </source>
</evidence>
<name>A0AA36XJL6_9NEIS</name>
<evidence type="ECO:0000313" key="2">
    <source>
        <dbReference type="EMBL" id="EGQ75858.1"/>
    </source>
</evidence>
<protein>
    <submittedName>
        <fullName evidence="2">Uncharacterized protein</fullName>
    </submittedName>
</protein>
<proteinExistence type="predicted"/>